<proteinExistence type="inferred from homology"/>
<comment type="subcellular location">
    <subcellularLocation>
        <location evidence="7">Nucleus</location>
        <location evidence="7">Nuclear pore complex</location>
    </subcellularLocation>
    <subcellularLocation>
        <location evidence="7">Nucleus membrane</location>
    </subcellularLocation>
</comment>
<reference evidence="9 10" key="1">
    <citation type="submission" date="2018-01" db="EMBL/GenBank/DDBJ databases">
        <title>Harnessing the power of phylogenomics to disentangle the directionality and signatures of interkingdom host jumping in the parasitic fungal genus Tolypocladium.</title>
        <authorList>
            <person name="Quandt C.A."/>
            <person name="Patterson W."/>
            <person name="Spatafora J.W."/>
        </authorList>
    </citation>
    <scope>NUCLEOTIDE SEQUENCE [LARGE SCALE GENOMIC DNA]</scope>
    <source>
        <strain evidence="9 10">NRBC 100945</strain>
    </source>
</reference>
<keyword evidence="6 7" id="KW-0539">Nucleus</keyword>
<dbReference type="InterPro" id="IPR007252">
    <property type="entry name" value="Nup84/Nup107"/>
</dbReference>
<evidence type="ECO:0000313" key="10">
    <source>
        <dbReference type="Proteomes" id="UP000237481"/>
    </source>
</evidence>
<protein>
    <recommendedName>
        <fullName evidence="7">Nuclear pore complex protein</fullName>
    </recommendedName>
</protein>
<dbReference type="GO" id="GO:0031965">
    <property type="term" value="C:nuclear membrane"/>
    <property type="evidence" value="ECO:0007669"/>
    <property type="project" value="UniProtKB-SubCell"/>
</dbReference>
<keyword evidence="10" id="KW-1185">Reference proteome</keyword>
<dbReference type="GO" id="GO:0000973">
    <property type="term" value="P:post-transcriptional tethering of RNA polymerase II gene DNA at nuclear periphery"/>
    <property type="evidence" value="ECO:0007669"/>
    <property type="project" value="TreeGrafter"/>
</dbReference>
<evidence type="ECO:0000256" key="5">
    <source>
        <dbReference type="ARBA" id="ARBA00023132"/>
    </source>
</evidence>
<name>A0A2S4L238_9HYPO</name>
<dbReference type="STRING" id="94208.A0A2S4L238"/>
<dbReference type="Gene3D" id="1.10.3450.20">
    <property type="match status" value="1"/>
</dbReference>
<keyword evidence="3" id="KW-0653">Protein transport</keyword>
<comment type="function">
    <text evidence="7">Functions as a component of the nuclear pore complex (NPC).</text>
</comment>
<feature type="compositionally biased region" description="Acidic residues" evidence="8">
    <location>
        <begin position="71"/>
        <end position="81"/>
    </location>
</feature>
<evidence type="ECO:0000256" key="6">
    <source>
        <dbReference type="ARBA" id="ARBA00023242"/>
    </source>
</evidence>
<evidence type="ECO:0000256" key="4">
    <source>
        <dbReference type="ARBA" id="ARBA00023010"/>
    </source>
</evidence>
<evidence type="ECO:0000256" key="3">
    <source>
        <dbReference type="ARBA" id="ARBA00022927"/>
    </source>
</evidence>
<dbReference type="GO" id="GO:0017056">
    <property type="term" value="F:structural constituent of nuclear pore"/>
    <property type="evidence" value="ECO:0007669"/>
    <property type="project" value="UniProtKB-UniRule"/>
</dbReference>
<evidence type="ECO:0000256" key="7">
    <source>
        <dbReference type="RuleBase" id="RU365072"/>
    </source>
</evidence>
<organism evidence="9 10">
    <name type="scientific">Tolypocladium paradoxum</name>
    <dbReference type="NCBI Taxonomy" id="94208"/>
    <lineage>
        <taxon>Eukaryota</taxon>
        <taxon>Fungi</taxon>
        <taxon>Dikarya</taxon>
        <taxon>Ascomycota</taxon>
        <taxon>Pezizomycotina</taxon>
        <taxon>Sordariomycetes</taxon>
        <taxon>Hypocreomycetidae</taxon>
        <taxon>Hypocreales</taxon>
        <taxon>Ophiocordycipitaceae</taxon>
        <taxon>Tolypocladium</taxon>
    </lineage>
</organism>
<keyword evidence="4 7" id="KW-0811">Translocation</keyword>
<dbReference type="EMBL" id="PKSG01000315">
    <property type="protein sequence ID" value="POR36503.1"/>
    <property type="molecule type" value="Genomic_DNA"/>
</dbReference>
<dbReference type="GO" id="GO:0006406">
    <property type="term" value="P:mRNA export from nucleus"/>
    <property type="evidence" value="ECO:0007669"/>
    <property type="project" value="TreeGrafter"/>
</dbReference>
<feature type="region of interest" description="Disordered" evidence="8">
    <location>
        <begin position="62"/>
        <end position="88"/>
    </location>
</feature>
<gene>
    <name evidence="9" type="ORF">TPAR_03290</name>
</gene>
<comment type="caution">
    <text evidence="9">The sequence shown here is derived from an EMBL/GenBank/DDBJ whole genome shotgun (WGS) entry which is preliminary data.</text>
</comment>
<dbReference type="GO" id="GO:0006606">
    <property type="term" value="P:protein import into nucleus"/>
    <property type="evidence" value="ECO:0007669"/>
    <property type="project" value="TreeGrafter"/>
</dbReference>
<keyword evidence="1 7" id="KW-0813">Transport</keyword>
<sequence length="966" mass="108728">MEPKKEEAVPKGITPGPEVEEFANALDSCLAPGLSVPEKRARVLDLPRKYHENAIRRLIQKKPKRVRDGQDDVDMDVDEQEPAPVDPRELSEIKQLEREVQTWDLVRRLLPLRYAESRPPKPSLFAPVETPATQATTLHDFIETDPVLKERRAVLQWLQTNAASGPDIDELARELQQNADRGDIIAHGWLHTRSKIKLRKSMTAWPHLLDRQSPNVATSHVNSDGAPLVTHLDPDAVTRQGRKLEPQDEYFERAIWLGCFEHLRRGSSLQTIRDWCQERTETWRAISMSGMLLPVDGQESTADAPPTSLALWRRMCLSLARGGGTDNYERAVYGLLSGDITSVEKVAKNWDDFLFANYNALLRTQIDTFLLGQCPPDMASSLTQSFPSFDAIQFHGDLESIEKKLVATLESQKSTMEEALEPNKALQASLIAHDIDHHLYKQALVMTDDANRGEERSLLLPRILSDQGAPFREKFFGLEQRDGLRIVSHIYVLIALMRQFDALECKPSDQAINPRWRYCQESIIAGYTAYLAQANLQELIPLYCSVLHAPRRYEVLSWNMIEEHDAAKRMTQLKLIKRVGIDVLMFVETLARLVFEDLDHNNDTFVAKESFSILLDGPPTARRGRGIQADFFGDDEAVISAKDEHVIRSLEWLLQVQVAWPEVLRIGAQVYKFFLSKLHQQYTRSKSGVLMVSTGNTHLLAVRKLMERVQFEAILQNVTADQDIPDMAMLDDVEFWAQQLEQHGIASARPGQVMADARNYRELECLAKALDSLETMGSLMELSSEYVEELQPTDGGTNESRAPSGDRKFWSGVGDAVIVMKDRMPPLLLNNWLLTGIEGTSSWLNKPIVAKLADEETGGDEELGELRQAYLPETMLAFVSGLHYAGTGLSRDNLLECMELAGVVAQRNSELAKVFVKAGRMTELVEAFAAASKALAVATGEKRATGSSSKKMREMGWSRDLWAIKQ</sequence>
<dbReference type="Proteomes" id="UP000237481">
    <property type="component" value="Unassembled WGS sequence"/>
</dbReference>
<comment type="similarity">
    <text evidence="7">Belongs to the nucleoporin Nup84/Nup107 family.</text>
</comment>
<evidence type="ECO:0000313" key="9">
    <source>
        <dbReference type="EMBL" id="POR36503.1"/>
    </source>
</evidence>
<dbReference type="Pfam" id="PF04121">
    <property type="entry name" value="Nup84_Nup100"/>
    <property type="match status" value="1"/>
</dbReference>
<evidence type="ECO:0000256" key="1">
    <source>
        <dbReference type="ARBA" id="ARBA00022448"/>
    </source>
</evidence>
<dbReference type="PANTHER" id="PTHR13003:SF2">
    <property type="entry name" value="NUCLEAR PORE COMPLEX PROTEIN NUP107"/>
    <property type="match status" value="1"/>
</dbReference>
<dbReference type="Gene3D" id="1.20.190.50">
    <property type="match status" value="1"/>
</dbReference>
<dbReference type="GO" id="GO:0031080">
    <property type="term" value="C:nuclear pore outer ring"/>
    <property type="evidence" value="ECO:0007669"/>
    <property type="project" value="TreeGrafter"/>
</dbReference>
<dbReference type="OrthoDB" id="3098at2759"/>
<keyword evidence="7" id="KW-0472">Membrane</keyword>
<comment type="subunit">
    <text evidence="7">Part of the nuclear pore complex (NPC).</text>
</comment>
<dbReference type="PANTHER" id="PTHR13003">
    <property type="entry name" value="NUP107-RELATED"/>
    <property type="match status" value="1"/>
</dbReference>
<keyword evidence="5 7" id="KW-0906">Nuclear pore complex</keyword>
<dbReference type="AlphaFoldDB" id="A0A2S4L238"/>
<keyword evidence="2" id="KW-0509">mRNA transport</keyword>
<evidence type="ECO:0000256" key="8">
    <source>
        <dbReference type="SAM" id="MobiDB-lite"/>
    </source>
</evidence>
<evidence type="ECO:0000256" key="2">
    <source>
        <dbReference type="ARBA" id="ARBA00022816"/>
    </source>
</evidence>
<accession>A0A2S4L238</accession>